<dbReference type="AlphaFoldDB" id="A0A183HLV8"/>
<proteinExistence type="predicted"/>
<feature type="transmembrane region" description="Helical" evidence="1">
    <location>
        <begin position="27"/>
        <end position="51"/>
    </location>
</feature>
<evidence type="ECO:0000313" key="3">
    <source>
        <dbReference type="Proteomes" id="UP000267606"/>
    </source>
</evidence>
<evidence type="ECO:0000313" key="4">
    <source>
        <dbReference type="WBParaSite" id="OFLC_0000846901-mRNA-1"/>
    </source>
</evidence>
<sequence>MLLSTFYHIFGAINAEQRRILLRMDTFGISAGLISIYLMGIYTAFLCFECFQIEKFLRK</sequence>
<evidence type="ECO:0000256" key="1">
    <source>
        <dbReference type="SAM" id="Phobius"/>
    </source>
</evidence>
<reference evidence="2 3" key="2">
    <citation type="submission" date="2018-11" db="EMBL/GenBank/DDBJ databases">
        <authorList>
            <consortium name="Pathogen Informatics"/>
        </authorList>
    </citation>
    <scope>NUCLEOTIDE SEQUENCE [LARGE SCALE GENOMIC DNA]</scope>
</reference>
<accession>A0A183HLV8</accession>
<dbReference type="WBParaSite" id="OFLC_0000846901-mRNA-1">
    <property type="protein sequence ID" value="OFLC_0000846901-mRNA-1"/>
    <property type="gene ID" value="OFLC_0000846901"/>
</dbReference>
<protein>
    <submittedName>
        <fullName evidence="2 4">Uncharacterized protein</fullName>
    </submittedName>
</protein>
<reference evidence="4" key="1">
    <citation type="submission" date="2016-06" db="UniProtKB">
        <authorList>
            <consortium name="WormBaseParasite"/>
        </authorList>
    </citation>
    <scope>IDENTIFICATION</scope>
</reference>
<keyword evidence="1" id="KW-0472">Membrane</keyword>
<keyword evidence="3" id="KW-1185">Reference proteome</keyword>
<keyword evidence="1" id="KW-0812">Transmembrane</keyword>
<dbReference type="STRING" id="387005.A0A183HLV8"/>
<organism evidence="4">
    <name type="scientific">Onchocerca flexuosa</name>
    <dbReference type="NCBI Taxonomy" id="387005"/>
    <lineage>
        <taxon>Eukaryota</taxon>
        <taxon>Metazoa</taxon>
        <taxon>Ecdysozoa</taxon>
        <taxon>Nematoda</taxon>
        <taxon>Chromadorea</taxon>
        <taxon>Rhabditida</taxon>
        <taxon>Spirurina</taxon>
        <taxon>Spiruromorpha</taxon>
        <taxon>Filarioidea</taxon>
        <taxon>Onchocercidae</taxon>
        <taxon>Onchocerca</taxon>
    </lineage>
</organism>
<dbReference type="Proteomes" id="UP000267606">
    <property type="component" value="Unassembled WGS sequence"/>
</dbReference>
<dbReference type="EMBL" id="UZAJ01009605">
    <property type="protein sequence ID" value="VDO55816.1"/>
    <property type="molecule type" value="Genomic_DNA"/>
</dbReference>
<name>A0A183HLV8_9BILA</name>
<evidence type="ECO:0000313" key="2">
    <source>
        <dbReference type="EMBL" id="VDO55816.1"/>
    </source>
</evidence>
<gene>
    <name evidence="2" type="ORF">OFLC_LOCUS8470</name>
</gene>
<keyword evidence="1" id="KW-1133">Transmembrane helix</keyword>